<organism evidence="1 2">
    <name type="scientific">Apiospora aurea</name>
    <dbReference type="NCBI Taxonomy" id="335848"/>
    <lineage>
        <taxon>Eukaryota</taxon>
        <taxon>Fungi</taxon>
        <taxon>Dikarya</taxon>
        <taxon>Ascomycota</taxon>
        <taxon>Pezizomycotina</taxon>
        <taxon>Sordariomycetes</taxon>
        <taxon>Xylariomycetidae</taxon>
        <taxon>Amphisphaeriales</taxon>
        <taxon>Apiosporaceae</taxon>
        <taxon>Apiospora</taxon>
    </lineage>
</organism>
<dbReference type="RefSeq" id="XP_066694705.1">
    <property type="nucleotide sequence ID" value="XM_066848009.1"/>
</dbReference>
<gene>
    <name evidence="1" type="ORF">PG986_011787</name>
</gene>
<dbReference type="Proteomes" id="UP001391051">
    <property type="component" value="Unassembled WGS sequence"/>
</dbReference>
<reference evidence="1 2" key="1">
    <citation type="submission" date="2023-01" db="EMBL/GenBank/DDBJ databases">
        <title>Analysis of 21 Apiospora genomes using comparative genomics revels a genus with tremendous synthesis potential of carbohydrate active enzymes and secondary metabolites.</title>
        <authorList>
            <person name="Sorensen T."/>
        </authorList>
    </citation>
    <scope>NUCLEOTIDE SEQUENCE [LARGE SCALE GENOMIC DNA]</scope>
    <source>
        <strain evidence="1 2">CBS 24483</strain>
    </source>
</reference>
<comment type="caution">
    <text evidence="1">The sequence shown here is derived from an EMBL/GenBank/DDBJ whole genome shotgun (WGS) entry which is preliminary data.</text>
</comment>
<dbReference type="GeneID" id="92081071"/>
<dbReference type="EMBL" id="JAQQWE010000008">
    <property type="protein sequence ID" value="KAK7942674.1"/>
    <property type="molecule type" value="Genomic_DNA"/>
</dbReference>
<name>A0ABR1PY50_9PEZI</name>
<keyword evidence="2" id="KW-1185">Reference proteome</keyword>
<accession>A0ABR1PY50</accession>
<proteinExistence type="predicted"/>
<sequence>MFLAARQNSNVWHLFCGDRGVIDTLLNKPMISFEHNTQVLAKWLYVAHIAQVLCMTYVASQKGFDGVFLLRIMLVERSLAWYSGGERLVKKWHRANGTDVSTHAFRFTGRTPLIGTVQMMSETPASAWMDSILIPCARRELWLKRLEC</sequence>
<protein>
    <submittedName>
        <fullName evidence="1">Uncharacterized protein</fullName>
    </submittedName>
</protein>
<evidence type="ECO:0000313" key="1">
    <source>
        <dbReference type="EMBL" id="KAK7942674.1"/>
    </source>
</evidence>
<evidence type="ECO:0000313" key="2">
    <source>
        <dbReference type="Proteomes" id="UP001391051"/>
    </source>
</evidence>